<dbReference type="AlphaFoldDB" id="A0A5N6X1X7"/>
<keyword evidence="1" id="KW-1133">Transmembrane helix</keyword>
<keyword evidence="3" id="KW-1185">Reference proteome</keyword>
<proteinExistence type="predicted"/>
<evidence type="ECO:0000256" key="1">
    <source>
        <dbReference type="SAM" id="Phobius"/>
    </source>
</evidence>
<feature type="transmembrane region" description="Helical" evidence="1">
    <location>
        <begin position="12"/>
        <end position="35"/>
    </location>
</feature>
<keyword evidence="1" id="KW-0812">Transmembrane</keyword>
<reference evidence="3" key="1">
    <citation type="submission" date="2019-04" db="EMBL/GenBank/DDBJ databases">
        <title>Friends and foes A comparative genomics studyof 23 Aspergillus species from section Flavi.</title>
        <authorList>
            <consortium name="DOE Joint Genome Institute"/>
            <person name="Kjaerbolling I."/>
            <person name="Vesth T."/>
            <person name="Frisvad J.C."/>
            <person name="Nybo J.L."/>
            <person name="Theobald S."/>
            <person name="Kildgaard S."/>
            <person name="Isbrandt T."/>
            <person name="Kuo A."/>
            <person name="Sato A."/>
            <person name="Lyhne E.K."/>
            <person name="Kogle M.E."/>
            <person name="Wiebenga A."/>
            <person name="Kun R.S."/>
            <person name="Lubbers R.J."/>
            <person name="Makela M.R."/>
            <person name="Barry K."/>
            <person name="Chovatia M."/>
            <person name="Clum A."/>
            <person name="Daum C."/>
            <person name="Haridas S."/>
            <person name="He G."/>
            <person name="LaButti K."/>
            <person name="Lipzen A."/>
            <person name="Mondo S."/>
            <person name="Riley R."/>
            <person name="Salamov A."/>
            <person name="Simmons B.A."/>
            <person name="Magnuson J.K."/>
            <person name="Henrissat B."/>
            <person name="Mortensen U.H."/>
            <person name="Larsen T.O."/>
            <person name="Devries R.P."/>
            <person name="Grigoriev I.V."/>
            <person name="Machida M."/>
            <person name="Baker S.E."/>
            <person name="Andersen M.R."/>
        </authorList>
    </citation>
    <scope>NUCLEOTIDE SEQUENCE [LARGE SCALE GENOMIC DNA]</scope>
    <source>
        <strain evidence="3">CBS 130017</strain>
    </source>
</reference>
<sequence>MFLFYFYNSGIYTLFTLVLLLYKGLFLFFFFWGFYTCRCMGYHFFLSNQVFQAKRLVRCQTSMGLVSITCIASLPLTSLGVSSGSRCVAYSGLVLAISLPDYLLLVNGEF</sequence>
<keyword evidence="1" id="KW-0472">Membrane</keyword>
<gene>
    <name evidence="2" type="ORF">BDV39DRAFT_92897</name>
</gene>
<protein>
    <submittedName>
        <fullName evidence="2">Uncharacterized protein</fullName>
    </submittedName>
</protein>
<evidence type="ECO:0000313" key="3">
    <source>
        <dbReference type="Proteomes" id="UP000325945"/>
    </source>
</evidence>
<dbReference type="EMBL" id="ML741800">
    <property type="protein sequence ID" value="KAE8326316.1"/>
    <property type="molecule type" value="Genomic_DNA"/>
</dbReference>
<evidence type="ECO:0000313" key="2">
    <source>
        <dbReference type="EMBL" id="KAE8326316.1"/>
    </source>
</evidence>
<name>A0A5N6X1X7_9EURO</name>
<accession>A0A5N6X1X7</accession>
<dbReference type="Proteomes" id="UP000325945">
    <property type="component" value="Unassembled WGS sequence"/>
</dbReference>
<organism evidence="2 3">
    <name type="scientific">Aspergillus sergii</name>
    <dbReference type="NCBI Taxonomy" id="1034303"/>
    <lineage>
        <taxon>Eukaryota</taxon>
        <taxon>Fungi</taxon>
        <taxon>Dikarya</taxon>
        <taxon>Ascomycota</taxon>
        <taxon>Pezizomycotina</taxon>
        <taxon>Eurotiomycetes</taxon>
        <taxon>Eurotiomycetidae</taxon>
        <taxon>Eurotiales</taxon>
        <taxon>Aspergillaceae</taxon>
        <taxon>Aspergillus</taxon>
        <taxon>Aspergillus subgen. Circumdati</taxon>
    </lineage>
</organism>